<gene>
    <name evidence="1" type="ORF">RR42_s3111</name>
</gene>
<sequence>MDAHWLRERMAAAELEFDPDLGIRIKDIFPELQFTPEWLAQAWSLYARFARPYKPKPARNELAFLLFILGLKVGWPMHTQFSQEVWELAMKDGTALAQKILTIVFIFHENSGRLP</sequence>
<protein>
    <submittedName>
        <fullName evidence="1">Uncharacterized protein</fullName>
    </submittedName>
</protein>
<organism evidence="1 2">
    <name type="scientific">Cupriavidus basilensis</name>
    <dbReference type="NCBI Taxonomy" id="68895"/>
    <lineage>
        <taxon>Bacteria</taxon>
        <taxon>Pseudomonadati</taxon>
        <taxon>Pseudomonadota</taxon>
        <taxon>Betaproteobacteria</taxon>
        <taxon>Burkholderiales</taxon>
        <taxon>Burkholderiaceae</taxon>
        <taxon>Cupriavidus</taxon>
    </lineage>
</organism>
<dbReference type="EMBL" id="CP010537">
    <property type="protein sequence ID" value="AJG24692.1"/>
    <property type="molecule type" value="Genomic_DNA"/>
</dbReference>
<dbReference type="Proteomes" id="UP000031843">
    <property type="component" value="Chromosome secondary"/>
</dbReference>
<dbReference type="AlphaFoldDB" id="A0A0C4YFV9"/>
<name>A0A0C4YFV9_9BURK</name>
<keyword evidence="2" id="KW-1185">Reference proteome</keyword>
<dbReference type="KEGG" id="cbw:RR42_s3111"/>
<proteinExistence type="predicted"/>
<dbReference type="STRING" id="68895.RR42_s3111"/>
<evidence type="ECO:0000313" key="1">
    <source>
        <dbReference type="EMBL" id="AJG24692.1"/>
    </source>
</evidence>
<reference evidence="1 2" key="1">
    <citation type="journal article" date="2015" name="Genome Announc.">
        <title>Complete Genome Sequence of Cupriavidus basilensis 4G11, Isolated from the Oak Ridge Field Research Center Site.</title>
        <authorList>
            <person name="Ray J."/>
            <person name="Waters R.J."/>
            <person name="Skerker J.M."/>
            <person name="Kuehl J.V."/>
            <person name="Price M.N."/>
            <person name="Huang J."/>
            <person name="Chakraborty R."/>
            <person name="Arkin A.P."/>
            <person name="Deutschbauer A."/>
        </authorList>
    </citation>
    <scope>NUCLEOTIDE SEQUENCE [LARGE SCALE GENOMIC DNA]</scope>
    <source>
        <strain evidence="1">4G11</strain>
    </source>
</reference>
<evidence type="ECO:0000313" key="2">
    <source>
        <dbReference type="Proteomes" id="UP000031843"/>
    </source>
</evidence>
<accession>A0A0C4YFV9</accession>